<dbReference type="EMBL" id="LJDB01000073">
    <property type="protein sequence ID" value="ONI39094.1"/>
    <property type="molecule type" value="Genomic_DNA"/>
</dbReference>
<gene>
    <name evidence="1" type="ORF">AN396_09485</name>
</gene>
<keyword evidence="2" id="KW-1185">Reference proteome</keyword>
<name>A0ACC8XA46_9FIRM</name>
<comment type="caution">
    <text evidence="1">The sequence shown here is derived from an EMBL/GenBank/DDBJ whole genome shotgun (WGS) entry which is preliminary data.</text>
</comment>
<evidence type="ECO:0000313" key="2">
    <source>
        <dbReference type="Proteomes" id="UP000188605"/>
    </source>
</evidence>
<sequence>MSKLIADKFNEWENECNNRFNTLKANEEELNKIFIDIYGLQDELTPEVEDKDVTVRKADLTREIKSLISYGVGCMFGRYSLDEEGLVYAGGDFDLPRYKTCIPTEDNVLLITDDDYTTDDITTRFIEFVKVVYGEETLQENLEFIASVLSGKGSPKEKLRRYFLKDFYKDHIKIYQKRPIYWLYDAGKSDGFKALIYMHRYNLDTTGRVRVDYLHQLQRVYYREMERMQENVDNNFEVAKSQKRLEKLAKQLKEAKDYDEKIAYLALARIEIDLDDGVKVNYQKVQTSPDGKVFNILGKI</sequence>
<organism evidence="1 2">
    <name type="scientific">Candidatus Epulonipiscium fishelsonii</name>
    <dbReference type="NCBI Taxonomy" id="77094"/>
    <lineage>
        <taxon>Bacteria</taxon>
        <taxon>Bacillati</taxon>
        <taxon>Bacillota</taxon>
        <taxon>Clostridia</taxon>
        <taxon>Lachnospirales</taxon>
        <taxon>Lachnospiraceae</taxon>
        <taxon>Candidatus Epulonipiscium</taxon>
    </lineage>
</organism>
<reference evidence="1" key="1">
    <citation type="submission" date="2016-08" db="EMBL/GenBank/DDBJ databases">
        <authorList>
            <person name="Ngugi D.K."/>
            <person name="Miyake S."/>
            <person name="Stingl U."/>
        </authorList>
    </citation>
    <scope>NUCLEOTIDE SEQUENCE</scope>
    <source>
        <strain evidence="1">SCG-B11WGA-EpuloA1</strain>
    </source>
</reference>
<proteinExistence type="predicted"/>
<dbReference type="Proteomes" id="UP000188605">
    <property type="component" value="Unassembled WGS sequence"/>
</dbReference>
<protein>
    <submittedName>
        <fullName evidence="1">Uncharacterized protein</fullName>
    </submittedName>
</protein>
<accession>A0ACC8XA46</accession>
<evidence type="ECO:0000313" key="1">
    <source>
        <dbReference type="EMBL" id="ONI39094.1"/>
    </source>
</evidence>